<comment type="caution">
    <text evidence="2">The sequence shown here is derived from an EMBL/GenBank/DDBJ whole genome shotgun (WGS) entry which is preliminary data.</text>
</comment>
<feature type="compositionally biased region" description="Polar residues" evidence="1">
    <location>
        <begin position="56"/>
        <end position="68"/>
    </location>
</feature>
<organism evidence="2 3">
    <name type="scientific">Halobaculum litoreum</name>
    <dbReference type="NCBI Taxonomy" id="3031998"/>
    <lineage>
        <taxon>Archaea</taxon>
        <taxon>Methanobacteriati</taxon>
        <taxon>Methanobacteriota</taxon>
        <taxon>Stenosarchaea group</taxon>
        <taxon>Halobacteria</taxon>
        <taxon>Halobacteriales</taxon>
        <taxon>Haloferacaceae</taxon>
        <taxon>Halobaculum</taxon>
    </lineage>
</organism>
<reference evidence="2 3" key="1">
    <citation type="journal article" date="2019" name="Int. J. Syst. Evol. Microbiol.">
        <title>The Global Catalogue of Microorganisms (GCM) 10K type strain sequencing project: providing services to taxonomists for standard genome sequencing and annotation.</title>
        <authorList>
            <consortium name="The Broad Institute Genomics Platform"/>
            <consortium name="The Broad Institute Genome Sequencing Center for Infectious Disease"/>
            <person name="Wu L."/>
            <person name="Ma J."/>
        </authorList>
    </citation>
    <scope>NUCLEOTIDE SEQUENCE [LARGE SCALE GENOMIC DNA]</scope>
    <source>
        <strain evidence="2 3">DT92</strain>
    </source>
</reference>
<protein>
    <submittedName>
        <fullName evidence="2">Uncharacterized protein</fullName>
    </submittedName>
</protein>
<accession>A0ABD5XS80</accession>
<evidence type="ECO:0000313" key="2">
    <source>
        <dbReference type="EMBL" id="MFC7137967.1"/>
    </source>
</evidence>
<dbReference type="AlphaFoldDB" id="A0ABD5XS80"/>
<proteinExistence type="predicted"/>
<feature type="compositionally biased region" description="Basic and acidic residues" evidence="1">
    <location>
        <begin position="46"/>
        <end position="55"/>
    </location>
</feature>
<evidence type="ECO:0000256" key="1">
    <source>
        <dbReference type="SAM" id="MobiDB-lite"/>
    </source>
</evidence>
<sequence length="68" mass="7255">MLARWDDVTAVRTVDPGTRAIAVVFTRPFGSEDALLRDVPQSSLSADRESIDRTSDGTGTSTPGESSE</sequence>
<keyword evidence="3" id="KW-1185">Reference proteome</keyword>
<dbReference type="Proteomes" id="UP001596368">
    <property type="component" value="Unassembled WGS sequence"/>
</dbReference>
<name>A0ABD5XS80_9EURY</name>
<gene>
    <name evidence="2" type="ORF">ACFQRB_18995</name>
</gene>
<evidence type="ECO:0000313" key="3">
    <source>
        <dbReference type="Proteomes" id="UP001596368"/>
    </source>
</evidence>
<dbReference type="EMBL" id="JBHSZG010000008">
    <property type="protein sequence ID" value="MFC7137967.1"/>
    <property type="molecule type" value="Genomic_DNA"/>
</dbReference>
<feature type="region of interest" description="Disordered" evidence="1">
    <location>
        <begin position="38"/>
        <end position="68"/>
    </location>
</feature>